<dbReference type="RefSeq" id="WP_132295711.1">
    <property type="nucleotide sequence ID" value="NZ_SMFU01000011.1"/>
</dbReference>
<sequence>MKLKTLVAMGSALAAFSMSTLAADVTLRFAHPWPANSAIHQGFAEWGKMINEDSQGRIDIELYPSQTLVKAGAAYDAVVNNIADMTATVQGYTANRFPLSQIVELPGMVNSGSQGSCMLQKLYDEGQVSSEYDDSHVLFVYTNGPGQLHSRDKEMLYPDDLKGMRIRRPTVAVGTLLEKLGAQPVGMPAPEIYQSLQRDVIDGVAISWDGTKVFRLNELVNYHTQVNLYSLAFVVTMNKNVYAKLPDDLRAVLDKYSGAKWSQYMTAIFDNLDKESMKEAVEMGDKLIPLTDDARKAWEPVLGEITNQYINDLEAKNIPARKVYERAVELKEVCGV</sequence>
<dbReference type="OrthoDB" id="9177965at2"/>
<dbReference type="GO" id="GO:0055085">
    <property type="term" value="P:transmembrane transport"/>
    <property type="evidence" value="ECO:0007669"/>
    <property type="project" value="InterPro"/>
</dbReference>
<evidence type="ECO:0000313" key="4">
    <source>
        <dbReference type="Proteomes" id="UP000294546"/>
    </source>
</evidence>
<dbReference type="PANTHER" id="PTHR33376:SF15">
    <property type="entry name" value="BLL6794 PROTEIN"/>
    <property type="match status" value="1"/>
</dbReference>
<feature type="chain" id="PRO_5020326390" evidence="2">
    <location>
        <begin position="23"/>
        <end position="336"/>
    </location>
</feature>
<dbReference type="AlphaFoldDB" id="A0A4R1GEK7"/>
<dbReference type="Gene3D" id="3.40.190.170">
    <property type="entry name" value="Bacterial extracellular solute-binding protein, family 7"/>
    <property type="match status" value="1"/>
</dbReference>
<keyword evidence="4" id="KW-1185">Reference proteome</keyword>
<keyword evidence="1 2" id="KW-0732">Signal</keyword>
<organism evidence="3 4">
    <name type="scientific">Marinobacterium mangrovicola</name>
    <dbReference type="NCBI Taxonomy" id="1476959"/>
    <lineage>
        <taxon>Bacteria</taxon>
        <taxon>Pseudomonadati</taxon>
        <taxon>Pseudomonadota</taxon>
        <taxon>Gammaproteobacteria</taxon>
        <taxon>Oceanospirillales</taxon>
        <taxon>Oceanospirillaceae</taxon>
        <taxon>Marinobacterium</taxon>
    </lineage>
</organism>
<feature type="signal peptide" evidence="2">
    <location>
        <begin position="1"/>
        <end position="22"/>
    </location>
</feature>
<dbReference type="Proteomes" id="UP000294546">
    <property type="component" value="Unassembled WGS sequence"/>
</dbReference>
<dbReference type="PANTHER" id="PTHR33376">
    <property type="match status" value="1"/>
</dbReference>
<dbReference type="CDD" id="cd13665">
    <property type="entry name" value="PBP2_TRAP_Dctp3_4"/>
    <property type="match status" value="1"/>
</dbReference>
<proteinExistence type="predicted"/>
<evidence type="ECO:0000313" key="3">
    <source>
        <dbReference type="EMBL" id="TCK04199.1"/>
    </source>
</evidence>
<reference evidence="3 4" key="1">
    <citation type="submission" date="2019-03" db="EMBL/GenBank/DDBJ databases">
        <title>Genomic Encyclopedia of Archaeal and Bacterial Type Strains, Phase II (KMG-II): from individual species to whole genera.</title>
        <authorList>
            <person name="Goeker M."/>
        </authorList>
    </citation>
    <scope>NUCLEOTIDE SEQUENCE [LARGE SCALE GENOMIC DNA]</scope>
    <source>
        <strain evidence="3 4">DSM 27697</strain>
    </source>
</reference>
<gene>
    <name evidence="3" type="ORF">CLV83_3615</name>
</gene>
<dbReference type="Pfam" id="PF03480">
    <property type="entry name" value="DctP"/>
    <property type="match status" value="1"/>
</dbReference>
<dbReference type="NCBIfam" id="NF037995">
    <property type="entry name" value="TRAP_S1"/>
    <property type="match status" value="1"/>
</dbReference>
<evidence type="ECO:0000256" key="1">
    <source>
        <dbReference type="ARBA" id="ARBA00022729"/>
    </source>
</evidence>
<dbReference type="EMBL" id="SMFU01000011">
    <property type="protein sequence ID" value="TCK04199.1"/>
    <property type="molecule type" value="Genomic_DNA"/>
</dbReference>
<name>A0A4R1GEK7_9GAMM</name>
<protein>
    <submittedName>
        <fullName evidence="3">TRAP-type C4-dicarboxylate transport system substrate-binding protein</fullName>
    </submittedName>
</protein>
<dbReference type="InterPro" id="IPR018389">
    <property type="entry name" value="DctP_fam"/>
</dbReference>
<dbReference type="InterPro" id="IPR038404">
    <property type="entry name" value="TRAP_DctP_sf"/>
</dbReference>
<accession>A0A4R1GEK7</accession>
<comment type="caution">
    <text evidence="3">The sequence shown here is derived from an EMBL/GenBank/DDBJ whole genome shotgun (WGS) entry which is preliminary data.</text>
</comment>
<evidence type="ECO:0000256" key="2">
    <source>
        <dbReference type="SAM" id="SignalP"/>
    </source>
</evidence>